<feature type="domain" description="Response regulatory" evidence="6">
    <location>
        <begin position="4"/>
        <end position="122"/>
    </location>
</feature>
<dbReference type="SMART" id="SM00448">
    <property type="entry name" value="REC"/>
    <property type="match status" value="1"/>
</dbReference>
<evidence type="ECO:0000259" key="6">
    <source>
        <dbReference type="PROSITE" id="PS50110"/>
    </source>
</evidence>
<keyword evidence="8" id="KW-1185">Reference proteome</keyword>
<evidence type="ECO:0000256" key="1">
    <source>
        <dbReference type="ARBA" id="ARBA00023015"/>
    </source>
</evidence>
<gene>
    <name evidence="7" type="ORF">ACFQ2I_18010</name>
</gene>
<dbReference type="Gene3D" id="1.10.10.60">
    <property type="entry name" value="Homeodomain-like"/>
    <property type="match status" value="2"/>
</dbReference>
<evidence type="ECO:0000256" key="4">
    <source>
        <dbReference type="PROSITE-ProRule" id="PRU00169"/>
    </source>
</evidence>
<dbReference type="PANTHER" id="PTHR43280:SF28">
    <property type="entry name" value="HTH-TYPE TRANSCRIPTIONAL ACTIVATOR RHAS"/>
    <property type="match status" value="1"/>
</dbReference>
<keyword evidence="2" id="KW-0238">DNA-binding</keyword>
<evidence type="ECO:0000256" key="3">
    <source>
        <dbReference type="ARBA" id="ARBA00023163"/>
    </source>
</evidence>
<dbReference type="InterPro" id="IPR018060">
    <property type="entry name" value="HTH_AraC"/>
</dbReference>
<dbReference type="SUPFAM" id="SSF46689">
    <property type="entry name" value="Homeodomain-like"/>
    <property type="match status" value="2"/>
</dbReference>
<keyword evidence="3" id="KW-0804">Transcription</keyword>
<name>A0ABW3HUQ2_9BACL</name>
<keyword evidence="1" id="KW-0805">Transcription regulation</keyword>
<accession>A0ABW3HUQ2</accession>
<evidence type="ECO:0000256" key="2">
    <source>
        <dbReference type="ARBA" id="ARBA00023125"/>
    </source>
</evidence>
<dbReference type="InterPro" id="IPR011006">
    <property type="entry name" value="CheY-like_superfamily"/>
</dbReference>
<organism evidence="7 8">
    <name type="scientific">Paenibacillus chungangensis</name>
    <dbReference type="NCBI Taxonomy" id="696535"/>
    <lineage>
        <taxon>Bacteria</taxon>
        <taxon>Bacillati</taxon>
        <taxon>Bacillota</taxon>
        <taxon>Bacilli</taxon>
        <taxon>Bacillales</taxon>
        <taxon>Paenibacillaceae</taxon>
        <taxon>Paenibacillus</taxon>
    </lineage>
</organism>
<comment type="caution">
    <text evidence="7">The sequence shown here is derived from an EMBL/GenBank/DDBJ whole genome shotgun (WGS) entry which is preliminary data.</text>
</comment>
<dbReference type="CDD" id="cd17536">
    <property type="entry name" value="REC_YesN-like"/>
    <property type="match status" value="1"/>
</dbReference>
<dbReference type="Pfam" id="PF12833">
    <property type="entry name" value="HTH_18"/>
    <property type="match status" value="1"/>
</dbReference>
<feature type="domain" description="HTH araC/xylS-type" evidence="5">
    <location>
        <begin position="299"/>
        <end position="397"/>
    </location>
</feature>
<dbReference type="PROSITE" id="PS01124">
    <property type="entry name" value="HTH_ARAC_FAMILY_2"/>
    <property type="match status" value="1"/>
</dbReference>
<protein>
    <submittedName>
        <fullName evidence="7">Response regulator</fullName>
    </submittedName>
</protein>
<dbReference type="RefSeq" id="WP_377566616.1">
    <property type="nucleotide sequence ID" value="NZ_JBHTJZ010000033.1"/>
</dbReference>
<keyword evidence="4" id="KW-0597">Phosphoprotein</keyword>
<dbReference type="EMBL" id="JBHTJZ010000033">
    <property type="protein sequence ID" value="MFD0961248.1"/>
    <property type="molecule type" value="Genomic_DNA"/>
</dbReference>
<dbReference type="SUPFAM" id="SSF52172">
    <property type="entry name" value="CheY-like"/>
    <property type="match status" value="1"/>
</dbReference>
<evidence type="ECO:0000313" key="8">
    <source>
        <dbReference type="Proteomes" id="UP001596989"/>
    </source>
</evidence>
<dbReference type="InterPro" id="IPR001789">
    <property type="entry name" value="Sig_transdc_resp-reg_receiver"/>
</dbReference>
<dbReference type="InterPro" id="IPR009057">
    <property type="entry name" value="Homeodomain-like_sf"/>
</dbReference>
<feature type="modified residue" description="4-aspartylphosphate" evidence="4">
    <location>
        <position position="57"/>
    </location>
</feature>
<dbReference type="Gene3D" id="3.40.50.2300">
    <property type="match status" value="1"/>
</dbReference>
<sequence>MTNKVMLVDDEMLVRLGVKSLIQWEQHGFRFMGDAPDGAKALELMAADGPPDILLTDIVMPNMNGLELIEQVHKLYPSTLIIVLSSHNEFDYVRKAMKLGVEDYLLKTSLKPAELLQLLIESSDKLRRNKKKRLEQNKSVTDADRNSDALTGLLERLLAAEGVEEAGVSREQPASLPMNSYMLLISIRGIREGVPHHSAAQLLKHLVEAELQEILLAGPVLWDKDGIAALVTMPGSDRDKLQARVDHLANASGNLLGISLSGYTSGPVDNWREAGQRLAELKRQERGHAIKEASRDDIKKLLRYMEEHYADNLSLRAAAAMVNMSEAYLSTVFKKETGTTFTDWLNMLRIDKAESLLRESDMPSYLISEQVGYENSNYFGRIFKKMKGVSPQKYRASYGNKKRNTERM</sequence>
<dbReference type="SMART" id="SM00342">
    <property type="entry name" value="HTH_ARAC"/>
    <property type="match status" value="1"/>
</dbReference>
<dbReference type="Proteomes" id="UP001596989">
    <property type="component" value="Unassembled WGS sequence"/>
</dbReference>
<dbReference type="PANTHER" id="PTHR43280">
    <property type="entry name" value="ARAC-FAMILY TRANSCRIPTIONAL REGULATOR"/>
    <property type="match status" value="1"/>
</dbReference>
<dbReference type="Pfam" id="PF00072">
    <property type="entry name" value="Response_reg"/>
    <property type="match status" value="1"/>
</dbReference>
<dbReference type="PROSITE" id="PS50110">
    <property type="entry name" value="RESPONSE_REGULATORY"/>
    <property type="match status" value="1"/>
</dbReference>
<reference evidence="8" key="1">
    <citation type="journal article" date="2019" name="Int. J. Syst. Evol. Microbiol.">
        <title>The Global Catalogue of Microorganisms (GCM) 10K type strain sequencing project: providing services to taxonomists for standard genome sequencing and annotation.</title>
        <authorList>
            <consortium name="The Broad Institute Genomics Platform"/>
            <consortium name="The Broad Institute Genome Sequencing Center for Infectious Disease"/>
            <person name="Wu L."/>
            <person name="Ma J."/>
        </authorList>
    </citation>
    <scope>NUCLEOTIDE SEQUENCE [LARGE SCALE GENOMIC DNA]</scope>
    <source>
        <strain evidence="8">CCUG 59129</strain>
    </source>
</reference>
<evidence type="ECO:0000313" key="7">
    <source>
        <dbReference type="EMBL" id="MFD0961248.1"/>
    </source>
</evidence>
<proteinExistence type="predicted"/>
<evidence type="ECO:0000259" key="5">
    <source>
        <dbReference type="PROSITE" id="PS01124"/>
    </source>
</evidence>